<dbReference type="SMART" id="SM00895">
    <property type="entry name" value="FCD"/>
    <property type="match status" value="1"/>
</dbReference>
<dbReference type="InterPro" id="IPR036390">
    <property type="entry name" value="WH_DNA-bd_sf"/>
</dbReference>
<dbReference type="InterPro" id="IPR000524">
    <property type="entry name" value="Tscrpt_reg_HTH_GntR"/>
</dbReference>
<dbReference type="SUPFAM" id="SSF46785">
    <property type="entry name" value="Winged helix' DNA-binding domain"/>
    <property type="match status" value="1"/>
</dbReference>
<dbReference type="EMBL" id="MLJW01000499">
    <property type="protein sequence ID" value="OIQ86119.1"/>
    <property type="molecule type" value="Genomic_DNA"/>
</dbReference>
<sequence length="249" mass="27797">MEVVRLSDTIASDLEKRILEGSLRAGERLPGERELAAELGVSRPSLREALQKLAQKGLVRTRQGGGTVVTDRLLAGFIDPWRDMLSGHPGLQQDMLEFRFLLEAEAARLASERATDADLDQIEAAHAALERAYDADDLEACVAADVAFHQSIAEASHNALIAHLSASLHRLVHEHVDRNLRYLHGHPEQWSALREQHRAIWLDLKQRQAARAADAARRHIEFVRVTMDQTAREVQRELSARRRAQAAGA</sequence>
<dbReference type="PANTHER" id="PTHR43537:SF34">
    <property type="entry name" value="PYRUVATE DEHYDROGENASE COMPLEX REPRESSOR"/>
    <property type="match status" value="1"/>
</dbReference>
<comment type="function">
    <text evidence="5">Transcriptional repressor for the pyruvate dehydrogenase complex genes aceEF and lpd.</text>
</comment>
<dbReference type="Gene3D" id="1.20.120.530">
    <property type="entry name" value="GntR ligand-binding domain-like"/>
    <property type="match status" value="1"/>
</dbReference>
<keyword evidence="1" id="KW-0678">Repressor</keyword>
<dbReference type="InterPro" id="IPR036388">
    <property type="entry name" value="WH-like_DNA-bd_sf"/>
</dbReference>
<keyword evidence="8" id="KW-0670">Pyruvate</keyword>
<feature type="domain" description="HTH gntR-type" evidence="7">
    <location>
        <begin position="4"/>
        <end position="72"/>
    </location>
</feature>
<evidence type="ECO:0000256" key="4">
    <source>
        <dbReference type="ARBA" id="ARBA00023163"/>
    </source>
</evidence>
<accession>A0A1J5R249</accession>
<gene>
    <name evidence="8" type="primary">pdhR_12</name>
    <name evidence="8" type="ORF">GALL_320220</name>
</gene>
<evidence type="ECO:0000256" key="5">
    <source>
        <dbReference type="ARBA" id="ARBA00037357"/>
    </source>
</evidence>
<dbReference type="Pfam" id="PF07729">
    <property type="entry name" value="FCD"/>
    <property type="match status" value="1"/>
</dbReference>
<keyword evidence="3" id="KW-0238">DNA-binding</keyword>
<dbReference type="AlphaFoldDB" id="A0A1J5R249"/>
<dbReference type="Pfam" id="PF00392">
    <property type="entry name" value="GntR"/>
    <property type="match status" value="1"/>
</dbReference>
<dbReference type="GO" id="GO:0003677">
    <property type="term" value="F:DNA binding"/>
    <property type="evidence" value="ECO:0007669"/>
    <property type="project" value="UniProtKB-KW"/>
</dbReference>
<organism evidence="8">
    <name type="scientific">mine drainage metagenome</name>
    <dbReference type="NCBI Taxonomy" id="410659"/>
    <lineage>
        <taxon>unclassified sequences</taxon>
        <taxon>metagenomes</taxon>
        <taxon>ecological metagenomes</taxon>
    </lineage>
</organism>
<evidence type="ECO:0000256" key="1">
    <source>
        <dbReference type="ARBA" id="ARBA00022491"/>
    </source>
</evidence>
<dbReference type="PROSITE" id="PS50949">
    <property type="entry name" value="HTH_GNTR"/>
    <property type="match status" value="1"/>
</dbReference>
<protein>
    <recommendedName>
        <fullName evidence="6">Pyruvate dehydrogenase complex repressor</fullName>
    </recommendedName>
</protein>
<keyword evidence="2" id="KW-0805">Transcription regulation</keyword>
<evidence type="ECO:0000259" key="7">
    <source>
        <dbReference type="PROSITE" id="PS50949"/>
    </source>
</evidence>
<comment type="caution">
    <text evidence="8">The sequence shown here is derived from an EMBL/GenBank/DDBJ whole genome shotgun (WGS) entry which is preliminary data.</text>
</comment>
<name>A0A1J5R249_9ZZZZ</name>
<evidence type="ECO:0000313" key="8">
    <source>
        <dbReference type="EMBL" id="OIQ86119.1"/>
    </source>
</evidence>
<proteinExistence type="predicted"/>
<evidence type="ECO:0000256" key="2">
    <source>
        <dbReference type="ARBA" id="ARBA00023015"/>
    </source>
</evidence>
<dbReference type="PANTHER" id="PTHR43537">
    <property type="entry name" value="TRANSCRIPTIONAL REGULATOR, GNTR FAMILY"/>
    <property type="match status" value="1"/>
</dbReference>
<keyword evidence="4" id="KW-0804">Transcription</keyword>
<dbReference type="SMART" id="SM00345">
    <property type="entry name" value="HTH_GNTR"/>
    <property type="match status" value="1"/>
</dbReference>
<dbReference type="GO" id="GO:0003700">
    <property type="term" value="F:DNA-binding transcription factor activity"/>
    <property type="evidence" value="ECO:0007669"/>
    <property type="project" value="InterPro"/>
</dbReference>
<dbReference type="SUPFAM" id="SSF48008">
    <property type="entry name" value="GntR ligand-binding domain-like"/>
    <property type="match status" value="1"/>
</dbReference>
<reference evidence="8" key="1">
    <citation type="submission" date="2016-10" db="EMBL/GenBank/DDBJ databases">
        <title>Sequence of Gallionella enrichment culture.</title>
        <authorList>
            <person name="Poehlein A."/>
            <person name="Muehling M."/>
            <person name="Daniel R."/>
        </authorList>
    </citation>
    <scope>NUCLEOTIDE SEQUENCE</scope>
</reference>
<evidence type="ECO:0000256" key="3">
    <source>
        <dbReference type="ARBA" id="ARBA00023125"/>
    </source>
</evidence>
<dbReference type="PRINTS" id="PR00035">
    <property type="entry name" value="HTHGNTR"/>
</dbReference>
<dbReference type="InterPro" id="IPR011711">
    <property type="entry name" value="GntR_C"/>
</dbReference>
<dbReference type="CDD" id="cd07377">
    <property type="entry name" value="WHTH_GntR"/>
    <property type="match status" value="1"/>
</dbReference>
<dbReference type="InterPro" id="IPR008920">
    <property type="entry name" value="TF_FadR/GntR_C"/>
</dbReference>
<evidence type="ECO:0000256" key="6">
    <source>
        <dbReference type="ARBA" id="ARBA00039592"/>
    </source>
</evidence>
<dbReference type="Gene3D" id="1.10.10.10">
    <property type="entry name" value="Winged helix-like DNA-binding domain superfamily/Winged helix DNA-binding domain"/>
    <property type="match status" value="1"/>
</dbReference>